<sequence length="125" mass="14384">MSPHNRMRLRKKPTLSKRRFISRIRLAAPASFRLQLRGLRRSGKSCRLRWLNYMRSKNKYSLSLGQQTQQRKEEPSGAIRSADIHALSRLKTVSNNENCLNPLSGSQCAQRITHLESGVSLEPIR</sequence>
<evidence type="ECO:0008006" key="3">
    <source>
        <dbReference type="Google" id="ProtNLM"/>
    </source>
</evidence>
<organism evidence="1 2">
    <name type="scientific">Flemingia macrophylla</name>
    <dbReference type="NCBI Taxonomy" id="520843"/>
    <lineage>
        <taxon>Eukaryota</taxon>
        <taxon>Viridiplantae</taxon>
        <taxon>Streptophyta</taxon>
        <taxon>Embryophyta</taxon>
        <taxon>Tracheophyta</taxon>
        <taxon>Spermatophyta</taxon>
        <taxon>Magnoliopsida</taxon>
        <taxon>eudicotyledons</taxon>
        <taxon>Gunneridae</taxon>
        <taxon>Pentapetalae</taxon>
        <taxon>rosids</taxon>
        <taxon>fabids</taxon>
        <taxon>Fabales</taxon>
        <taxon>Fabaceae</taxon>
        <taxon>Papilionoideae</taxon>
        <taxon>50 kb inversion clade</taxon>
        <taxon>NPAAA clade</taxon>
        <taxon>indigoferoid/millettioid clade</taxon>
        <taxon>Phaseoleae</taxon>
        <taxon>Flemingia</taxon>
    </lineage>
</organism>
<name>A0ABD1LJU9_9FABA</name>
<gene>
    <name evidence="1" type="ORF">Fmac_028115</name>
</gene>
<dbReference type="Proteomes" id="UP001603857">
    <property type="component" value="Unassembled WGS sequence"/>
</dbReference>
<reference evidence="1 2" key="1">
    <citation type="submission" date="2024-08" db="EMBL/GenBank/DDBJ databases">
        <title>Insights into the chromosomal genome structure of Flemingia macrophylla.</title>
        <authorList>
            <person name="Ding Y."/>
            <person name="Zhao Y."/>
            <person name="Bi W."/>
            <person name="Wu M."/>
            <person name="Zhao G."/>
            <person name="Gong Y."/>
            <person name="Li W."/>
            <person name="Zhang P."/>
        </authorList>
    </citation>
    <scope>NUCLEOTIDE SEQUENCE [LARGE SCALE GENOMIC DNA]</scope>
    <source>
        <strain evidence="1">DYQJB</strain>
        <tissue evidence="1">Leaf</tissue>
    </source>
</reference>
<protein>
    <recommendedName>
        <fullName evidence="3">Ribosomal protein L20</fullName>
    </recommendedName>
</protein>
<keyword evidence="2" id="KW-1185">Reference proteome</keyword>
<dbReference type="EMBL" id="JBGMDY010000009">
    <property type="protein sequence ID" value="KAL2323736.1"/>
    <property type="molecule type" value="Genomic_DNA"/>
</dbReference>
<comment type="caution">
    <text evidence="1">The sequence shown here is derived from an EMBL/GenBank/DDBJ whole genome shotgun (WGS) entry which is preliminary data.</text>
</comment>
<dbReference type="AlphaFoldDB" id="A0ABD1LJU9"/>
<evidence type="ECO:0000313" key="2">
    <source>
        <dbReference type="Proteomes" id="UP001603857"/>
    </source>
</evidence>
<evidence type="ECO:0000313" key="1">
    <source>
        <dbReference type="EMBL" id="KAL2323736.1"/>
    </source>
</evidence>
<accession>A0ABD1LJU9</accession>
<proteinExistence type="predicted"/>